<dbReference type="EMBL" id="LFTY01000002">
    <property type="protein sequence ID" value="KMW56658.1"/>
    <property type="molecule type" value="Genomic_DNA"/>
</dbReference>
<feature type="transmembrane region" description="Helical" evidence="1">
    <location>
        <begin position="175"/>
        <end position="196"/>
    </location>
</feature>
<dbReference type="Proteomes" id="UP000037178">
    <property type="component" value="Unassembled WGS sequence"/>
</dbReference>
<keyword evidence="3" id="KW-1185">Reference proteome</keyword>
<protein>
    <recommendedName>
        <fullName evidence="4">DUF4386 domain-containing protein</fullName>
    </recommendedName>
</protein>
<dbReference type="OrthoDB" id="1160166at2"/>
<dbReference type="RefSeq" id="WP_049642511.1">
    <property type="nucleotide sequence ID" value="NZ_LFTY01000002.1"/>
</dbReference>
<proteinExistence type="predicted"/>
<gene>
    <name evidence="2" type="ORF">AIOL_001612</name>
</gene>
<dbReference type="PATRIC" id="fig|1675527.3.peg.1707"/>
<comment type="caution">
    <text evidence="2">The sequence shown here is derived from an EMBL/GenBank/DDBJ whole genome shotgun (WGS) entry which is preliminary data.</text>
</comment>
<dbReference type="InterPro" id="IPR025495">
    <property type="entry name" value="DUF4386"/>
</dbReference>
<feature type="transmembrane region" description="Helical" evidence="1">
    <location>
        <begin position="208"/>
        <end position="227"/>
    </location>
</feature>
<dbReference type="AlphaFoldDB" id="A0A0J9GT48"/>
<accession>A0A0J9GT48</accession>
<sequence length="242" mass="25320">MTSLNDPQSRGFARLTGAAYLTIAVAGGFSIAYVPSVLYVAGDPAASVQNILAHRGFFLAGIAGDVVMMLAEIAVTAMLFFMFRPVQPVLSLAAALARFAMVAVMAAMLFFHVGALALADPSYAMAGVAMPERLAFAGVMLTMHDAGVWIWQVFFFAHLVVLGALVLRPGAYPRLLGAGLMVGAFGYLLDSVFAFAFPDFAALGYARAGLLVIVTLSEIGFAIWLLAVGPRAAARDPGALPA</sequence>
<evidence type="ECO:0000256" key="1">
    <source>
        <dbReference type="SAM" id="Phobius"/>
    </source>
</evidence>
<dbReference type="Pfam" id="PF14329">
    <property type="entry name" value="DUF4386"/>
    <property type="match status" value="1"/>
</dbReference>
<evidence type="ECO:0000313" key="3">
    <source>
        <dbReference type="Proteomes" id="UP000037178"/>
    </source>
</evidence>
<feature type="transmembrane region" description="Helical" evidence="1">
    <location>
        <begin position="95"/>
        <end position="119"/>
    </location>
</feature>
<feature type="transmembrane region" description="Helical" evidence="1">
    <location>
        <begin position="12"/>
        <end position="36"/>
    </location>
</feature>
<evidence type="ECO:0008006" key="4">
    <source>
        <dbReference type="Google" id="ProtNLM"/>
    </source>
</evidence>
<dbReference type="STRING" id="1675527.AIOL_001612"/>
<name>A0A0J9GT48_9RHOB</name>
<keyword evidence="1" id="KW-0472">Membrane</keyword>
<reference evidence="2 3" key="1">
    <citation type="submission" date="2015-06" db="EMBL/GenBank/DDBJ databases">
        <title>Draft genome sequence of an Alphaproteobacteria species associated to the Mediterranean sponge Oscarella lobularis.</title>
        <authorList>
            <person name="Jourda C."/>
            <person name="Santini S."/>
            <person name="Claverie J.-M."/>
        </authorList>
    </citation>
    <scope>NUCLEOTIDE SEQUENCE [LARGE SCALE GENOMIC DNA]</scope>
    <source>
        <strain evidence="2">IGS</strain>
    </source>
</reference>
<keyword evidence="1" id="KW-1133">Transmembrane helix</keyword>
<organism evidence="2 3">
    <name type="scientific">Candidatus Rhodobacter oscarellae</name>
    <dbReference type="NCBI Taxonomy" id="1675527"/>
    <lineage>
        <taxon>Bacteria</taxon>
        <taxon>Pseudomonadati</taxon>
        <taxon>Pseudomonadota</taxon>
        <taxon>Alphaproteobacteria</taxon>
        <taxon>Rhodobacterales</taxon>
        <taxon>Rhodobacter group</taxon>
        <taxon>Rhodobacter</taxon>
    </lineage>
</organism>
<feature type="transmembrane region" description="Helical" evidence="1">
    <location>
        <begin position="56"/>
        <end position="83"/>
    </location>
</feature>
<keyword evidence="1" id="KW-0812">Transmembrane</keyword>
<feature type="transmembrane region" description="Helical" evidence="1">
    <location>
        <begin position="149"/>
        <end position="168"/>
    </location>
</feature>
<evidence type="ECO:0000313" key="2">
    <source>
        <dbReference type="EMBL" id="KMW56658.1"/>
    </source>
</evidence>